<evidence type="ECO:0000313" key="3">
    <source>
        <dbReference type="Proteomes" id="UP001187531"/>
    </source>
</evidence>
<dbReference type="InterPro" id="IPR012337">
    <property type="entry name" value="RNaseH-like_sf"/>
</dbReference>
<evidence type="ECO:0000259" key="1">
    <source>
        <dbReference type="PROSITE" id="PS50879"/>
    </source>
</evidence>
<keyword evidence="3" id="KW-1185">Reference proteome</keyword>
<dbReference type="GO" id="GO:0004523">
    <property type="term" value="F:RNA-DNA hybrid ribonuclease activity"/>
    <property type="evidence" value="ECO:0007669"/>
    <property type="project" value="InterPro"/>
</dbReference>
<reference evidence="2" key="1">
    <citation type="submission" date="2023-07" db="EMBL/GenBank/DDBJ databases">
        <title>Chromosome-level genome assembly of Artemia franciscana.</title>
        <authorList>
            <person name="Jo E."/>
        </authorList>
    </citation>
    <scope>NUCLEOTIDE SEQUENCE</scope>
    <source>
        <tissue evidence="2">Whole body</tissue>
    </source>
</reference>
<dbReference type="Proteomes" id="UP001187531">
    <property type="component" value="Unassembled WGS sequence"/>
</dbReference>
<proteinExistence type="predicted"/>
<feature type="domain" description="RNase H type-1" evidence="1">
    <location>
        <begin position="1"/>
        <end position="104"/>
    </location>
</feature>
<organism evidence="2 3">
    <name type="scientific">Artemia franciscana</name>
    <name type="common">Brine shrimp</name>
    <name type="synonym">Artemia sanfranciscana</name>
    <dbReference type="NCBI Taxonomy" id="6661"/>
    <lineage>
        <taxon>Eukaryota</taxon>
        <taxon>Metazoa</taxon>
        <taxon>Ecdysozoa</taxon>
        <taxon>Arthropoda</taxon>
        <taxon>Crustacea</taxon>
        <taxon>Branchiopoda</taxon>
        <taxon>Anostraca</taxon>
        <taxon>Artemiidae</taxon>
        <taxon>Artemia</taxon>
    </lineage>
</organism>
<dbReference type="InterPro" id="IPR036397">
    <property type="entry name" value="RNaseH_sf"/>
</dbReference>
<gene>
    <name evidence="2" type="ORF">QYM36_019898</name>
</gene>
<dbReference type="PROSITE" id="PS50879">
    <property type="entry name" value="RNASE_H_1"/>
    <property type="match status" value="1"/>
</dbReference>
<dbReference type="EMBL" id="JAVRJZ010004812">
    <property type="protein sequence ID" value="KAK2701449.1"/>
    <property type="molecule type" value="Genomic_DNA"/>
</dbReference>
<dbReference type="AlphaFoldDB" id="A0AA88H1G3"/>
<dbReference type="Gene3D" id="3.30.420.10">
    <property type="entry name" value="Ribonuclease H-like superfamily/Ribonuclease H"/>
    <property type="match status" value="1"/>
</dbReference>
<dbReference type="CDD" id="cd09276">
    <property type="entry name" value="Rnase_HI_RT_non_LTR"/>
    <property type="match status" value="1"/>
</dbReference>
<name>A0AA88H1G3_ARTSF</name>
<dbReference type="SUPFAM" id="SSF53098">
    <property type="entry name" value="Ribonuclease H-like"/>
    <property type="match status" value="1"/>
</dbReference>
<sequence>MLLRLSDGSLVLSAELKAIEMALNTLLQCLPPSRKVIIFIDSKTALQMVSKINWEVPDYDLSAIRYSLLQISRQGIKIKFQNVPNYCGIKGNGVADEIAQEAADSKYLESNQKTTRDIMRSRINRIWANLSPQHSSPFRTRLPSTTYF</sequence>
<accession>A0AA88H1G3</accession>
<dbReference type="InterPro" id="IPR002156">
    <property type="entry name" value="RNaseH_domain"/>
</dbReference>
<protein>
    <recommendedName>
        <fullName evidence="1">RNase H type-1 domain-containing protein</fullName>
    </recommendedName>
</protein>
<evidence type="ECO:0000313" key="2">
    <source>
        <dbReference type="EMBL" id="KAK2701449.1"/>
    </source>
</evidence>
<dbReference type="GO" id="GO:0003676">
    <property type="term" value="F:nucleic acid binding"/>
    <property type="evidence" value="ECO:0007669"/>
    <property type="project" value="InterPro"/>
</dbReference>
<comment type="caution">
    <text evidence="2">The sequence shown here is derived from an EMBL/GenBank/DDBJ whole genome shotgun (WGS) entry which is preliminary data.</text>
</comment>